<name>A0A0M3I841_ASCLU</name>
<reference evidence="2" key="1">
    <citation type="submission" date="2017-02" db="UniProtKB">
        <authorList>
            <consortium name="WormBaseParasite"/>
        </authorList>
    </citation>
    <scope>IDENTIFICATION</scope>
</reference>
<evidence type="ECO:0000313" key="2">
    <source>
        <dbReference type="WBParaSite" id="ALUE_0001345901-mRNA-1"/>
    </source>
</evidence>
<protein>
    <submittedName>
        <fullName evidence="2">GRANULINS domain-containing protein</fullName>
    </submittedName>
</protein>
<sequence>MKRINCDSVLPIAGYCYDGQRSQVRCTAQGQCLMPVVVLRHWAVVIGAAYARMPSFAPHRITVVNAPSAEPAAFALRQVKLYEFDVPAMMSVMKYLKGCTAGYKCSANGYCCPSCPSGETPFGSCYNGMCAEGYSCRAGNICCRG</sequence>
<proteinExistence type="predicted"/>
<dbReference type="PANTHER" id="PTHR34150">
    <property type="entry name" value="PROTEIN CBG08832-RELATED"/>
    <property type="match status" value="1"/>
</dbReference>
<keyword evidence="1" id="KW-1185">Reference proteome</keyword>
<dbReference type="AlphaFoldDB" id="A0A0M3I841"/>
<dbReference type="WBParaSite" id="ALUE_0001345901-mRNA-1">
    <property type="protein sequence ID" value="ALUE_0001345901-mRNA-1"/>
    <property type="gene ID" value="ALUE_0001345901"/>
</dbReference>
<evidence type="ECO:0000313" key="1">
    <source>
        <dbReference type="Proteomes" id="UP000036681"/>
    </source>
</evidence>
<organism evidence="1 2">
    <name type="scientific">Ascaris lumbricoides</name>
    <name type="common">Giant roundworm</name>
    <dbReference type="NCBI Taxonomy" id="6252"/>
    <lineage>
        <taxon>Eukaryota</taxon>
        <taxon>Metazoa</taxon>
        <taxon>Ecdysozoa</taxon>
        <taxon>Nematoda</taxon>
        <taxon>Chromadorea</taxon>
        <taxon>Rhabditida</taxon>
        <taxon>Spirurina</taxon>
        <taxon>Ascaridomorpha</taxon>
        <taxon>Ascaridoidea</taxon>
        <taxon>Ascarididae</taxon>
        <taxon>Ascaris</taxon>
    </lineage>
</organism>
<accession>A0A0M3I841</accession>
<dbReference type="PANTHER" id="PTHR34150:SF3">
    <property type="entry name" value="CC DOMAIN-CONTAINING PROTEIN"/>
    <property type="match status" value="1"/>
</dbReference>
<dbReference type="Proteomes" id="UP000036681">
    <property type="component" value="Unplaced"/>
</dbReference>